<dbReference type="Gene3D" id="3.40.50.1820">
    <property type="entry name" value="alpha/beta hydrolase"/>
    <property type="match status" value="1"/>
</dbReference>
<dbReference type="Proteomes" id="UP000032946">
    <property type="component" value="Chromosome"/>
</dbReference>
<name>A0A9P1KGF8_9CYAN</name>
<dbReference type="PANTHER" id="PTHR22753:SF48">
    <property type="entry name" value="PHOSPHOLIPID_GLYCEROL ACYLTRANSFERASE DOMAIN-CONTAINING PROTEIN"/>
    <property type="match status" value="1"/>
</dbReference>
<keyword evidence="2" id="KW-0378">Hydrolase</keyword>
<dbReference type="PANTHER" id="PTHR22753">
    <property type="entry name" value="TRANSMEMBRANE PROTEIN 68"/>
    <property type="match status" value="1"/>
</dbReference>
<dbReference type="Pfam" id="PF12146">
    <property type="entry name" value="Hydrolase_4"/>
    <property type="match status" value="1"/>
</dbReference>
<gene>
    <name evidence="2" type="ORF">ARTHRO_40202</name>
</gene>
<dbReference type="AlphaFoldDB" id="A0A9P1KGF8"/>
<sequence>MYFLNSTPGQSHLPLFLFLPGMDGTGRLLRTQQRRLSQFFNLRCLSIPPEDLNHWDGLTDRTVDLIQKELSLNLNQDIYLCGESFGGCLAMKVAMKIRAQLKGLILVNPASAFKQQPWIEWGSHLTDWLPSWLYPLSMIGFLPFLAKLPGISPSDRQALLEAMQSVPQRTSSWRLGLLRSFDIQPDQLRQLDLPVLVIASGSDRLLPSIREAQFLTRKLPKANMVILPNSGHACLLETDVNLCQIIRDHDLGQSLTKTQLVCPN</sequence>
<evidence type="ECO:0000259" key="1">
    <source>
        <dbReference type="Pfam" id="PF12146"/>
    </source>
</evidence>
<dbReference type="RefSeq" id="WP_006625036.1">
    <property type="nucleotide sequence ID" value="NZ_FO818640.1"/>
</dbReference>
<keyword evidence="3" id="KW-1185">Reference proteome</keyword>
<dbReference type="EC" id="3.-.-.-" evidence="2"/>
<organism evidence="2 3">
    <name type="scientific">Limnospira indica PCC 8005</name>
    <dbReference type="NCBI Taxonomy" id="376219"/>
    <lineage>
        <taxon>Bacteria</taxon>
        <taxon>Bacillati</taxon>
        <taxon>Cyanobacteriota</taxon>
        <taxon>Cyanophyceae</taxon>
        <taxon>Oscillatoriophycideae</taxon>
        <taxon>Oscillatoriales</taxon>
        <taxon>Sirenicapillariaceae</taxon>
        <taxon>Limnospira</taxon>
    </lineage>
</organism>
<protein>
    <submittedName>
        <fullName evidence="2">Hydrolase, alpha/beta superfamily</fullName>
        <ecNumber evidence="2">3.-.-.-</ecNumber>
    </submittedName>
</protein>
<dbReference type="SUPFAM" id="SSF53474">
    <property type="entry name" value="alpha/beta-Hydrolases"/>
    <property type="match status" value="1"/>
</dbReference>
<reference evidence="2 3" key="1">
    <citation type="submission" date="2014-02" db="EMBL/GenBank/DDBJ databases">
        <authorList>
            <person name="Genoscope - CEA"/>
        </authorList>
    </citation>
    <scope>NUCLEOTIDE SEQUENCE [LARGE SCALE GENOMIC DNA]</scope>
    <source>
        <strain evidence="2 3">PCC 8005</strain>
    </source>
</reference>
<proteinExistence type="predicted"/>
<dbReference type="InterPro" id="IPR022742">
    <property type="entry name" value="Hydrolase_4"/>
</dbReference>
<accession>A0A9P1KGF8</accession>
<dbReference type="EMBL" id="FO818640">
    <property type="protein sequence ID" value="CDM95796.1"/>
    <property type="molecule type" value="Genomic_DNA"/>
</dbReference>
<feature type="domain" description="Serine aminopeptidase S33" evidence="1">
    <location>
        <begin position="65"/>
        <end position="239"/>
    </location>
</feature>
<evidence type="ECO:0000313" key="2">
    <source>
        <dbReference type="EMBL" id="CDM95796.1"/>
    </source>
</evidence>
<evidence type="ECO:0000313" key="3">
    <source>
        <dbReference type="Proteomes" id="UP000032946"/>
    </source>
</evidence>
<dbReference type="InterPro" id="IPR029058">
    <property type="entry name" value="AB_hydrolase_fold"/>
</dbReference>
<dbReference type="GO" id="GO:0016787">
    <property type="term" value="F:hydrolase activity"/>
    <property type="evidence" value="ECO:0007669"/>
    <property type="project" value="UniProtKB-KW"/>
</dbReference>
<dbReference type="GO" id="GO:0016020">
    <property type="term" value="C:membrane"/>
    <property type="evidence" value="ECO:0007669"/>
    <property type="project" value="TreeGrafter"/>
</dbReference>